<reference evidence="14" key="2">
    <citation type="submission" date="2020-09" db="EMBL/GenBank/DDBJ databases">
        <authorList>
            <person name="Sun Q."/>
            <person name="Zhou Y."/>
        </authorList>
    </citation>
    <scope>NUCLEOTIDE SEQUENCE</scope>
    <source>
        <strain evidence="14">CGMCC 1.15085</strain>
    </source>
</reference>
<comment type="subcellular location">
    <subcellularLocation>
        <location evidence="2">Membrane</location>
    </subcellularLocation>
</comment>
<dbReference type="Proteomes" id="UP000636793">
    <property type="component" value="Unassembled WGS sequence"/>
</dbReference>
<dbReference type="GO" id="GO:0000155">
    <property type="term" value="F:phosphorelay sensor kinase activity"/>
    <property type="evidence" value="ECO:0007669"/>
    <property type="project" value="InterPro"/>
</dbReference>
<dbReference type="SMART" id="SM00304">
    <property type="entry name" value="HAMP"/>
    <property type="match status" value="1"/>
</dbReference>
<keyword evidence="7" id="KW-0547">Nucleotide-binding</keyword>
<dbReference type="PROSITE" id="PS50885">
    <property type="entry name" value="HAMP"/>
    <property type="match status" value="1"/>
</dbReference>
<dbReference type="InterPro" id="IPR011712">
    <property type="entry name" value="Sig_transdc_His_kin_sub3_dim/P"/>
</dbReference>
<dbReference type="PANTHER" id="PTHR24421:SF10">
    <property type="entry name" value="NITRATE_NITRITE SENSOR PROTEIN NARQ"/>
    <property type="match status" value="1"/>
</dbReference>
<dbReference type="Pfam" id="PF02518">
    <property type="entry name" value="HATPase_c"/>
    <property type="match status" value="1"/>
</dbReference>
<dbReference type="Pfam" id="PF00672">
    <property type="entry name" value="HAMP"/>
    <property type="match status" value="1"/>
</dbReference>
<dbReference type="AlphaFoldDB" id="A0A916T013"/>
<evidence type="ECO:0000256" key="12">
    <source>
        <dbReference type="SAM" id="Phobius"/>
    </source>
</evidence>
<evidence type="ECO:0000256" key="5">
    <source>
        <dbReference type="ARBA" id="ARBA00022679"/>
    </source>
</evidence>
<sequence>MRRLTVSLFWRIYLLNAVVLVVATISLVFGPVSVSTQPVFAEIIVLVIGLAALLALDGFLFRIGLAPLRRLSRAMTSVDLLRPVSRPVAAGGGDVGEVIRTFNAMIDRLESERGRSAARALSAQESERRRIAQELHDEIGQTLTAVLLDLKRVSDHAPRQVASELREVQETTRSSLDEIRRIAHRLRPGVLTELGVRSALRVLASDTAERAALQVDYTCDPDLPELDAETELVVYRVAQEALTNITRHARAERVMVSLDRAPHRLELLVRDDGVGMAGADEGAGLQGMRERALLIGARLTLDTPPSGRGTDIRLDIPLASAHPAAADTRSVTQESP</sequence>
<feature type="transmembrane region" description="Helical" evidence="12">
    <location>
        <begin position="40"/>
        <end position="65"/>
    </location>
</feature>
<name>A0A916T013_9MICO</name>
<comment type="caution">
    <text evidence="14">The sequence shown here is derived from an EMBL/GenBank/DDBJ whole genome shotgun (WGS) entry which is preliminary data.</text>
</comment>
<dbReference type="SUPFAM" id="SSF55874">
    <property type="entry name" value="ATPase domain of HSP90 chaperone/DNA topoisomerase II/histidine kinase"/>
    <property type="match status" value="1"/>
</dbReference>
<keyword evidence="8 14" id="KW-0418">Kinase</keyword>
<evidence type="ECO:0000256" key="1">
    <source>
        <dbReference type="ARBA" id="ARBA00000085"/>
    </source>
</evidence>
<evidence type="ECO:0000256" key="7">
    <source>
        <dbReference type="ARBA" id="ARBA00022741"/>
    </source>
</evidence>
<protein>
    <recommendedName>
        <fullName evidence="3">histidine kinase</fullName>
        <ecNumber evidence="3">2.7.13.3</ecNumber>
    </recommendedName>
</protein>
<dbReference type="GO" id="GO:0016020">
    <property type="term" value="C:membrane"/>
    <property type="evidence" value="ECO:0007669"/>
    <property type="project" value="UniProtKB-SubCell"/>
</dbReference>
<keyword evidence="10 12" id="KW-1133">Transmembrane helix</keyword>
<evidence type="ECO:0000313" key="15">
    <source>
        <dbReference type="Proteomes" id="UP000636793"/>
    </source>
</evidence>
<keyword evidence="12" id="KW-0472">Membrane</keyword>
<evidence type="ECO:0000256" key="6">
    <source>
        <dbReference type="ARBA" id="ARBA00022692"/>
    </source>
</evidence>
<keyword evidence="11" id="KW-0902">Two-component regulatory system</keyword>
<dbReference type="CDD" id="cd06225">
    <property type="entry name" value="HAMP"/>
    <property type="match status" value="1"/>
</dbReference>
<evidence type="ECO:0000256" key="8">
    <source>
        <dbReference type="ARBA" id="ARBA00022777"/>
    </source>
</evidence>
<dbReference type="CDD" id="cd16917">
    <property type="entry name" value="HATPase_UhpB-NarQ-NarX-like"/>
    <property type="match status" value="1"/>
</dbReference>
<evidence type="ECO:0000313" key="14">
    <source>
        <dbReference type="EMBL" id="GGB25931.1"/>
    </source>
</evidence>
<reference evidence="14" key="1">
    <citation type="journal article" date="2014" name="Int. J. Syst. Evol. Microbiol.">
        <title>Complete genome sequence of Corynebacterium casei LMG S-19264T (=DSM 44701T), isolated from a smear-ripened cheese.</title>
        <authorList>
            <consortium name="US DOE Joint Genome Institute (JGI-PGF)"/>
            <person name="Walter F."/>
            <person name="Albersmeier A."/>
            <person name="Kalinowski J."/>
            <person name="Ruckert C."/>
        </authorList>
    </citation>
    <scope>NUCLEOTIDE SEQUENCE</scope>
    <source>
        <strain evidence="14">CGMCC 1.15085</strain>
    </source>
</reference>
<comment type="catalytic activity">
    <reaction evidence="1">
        <text>ATP + protein L-histidine = ADP + protein N-phospho-L-histidine.</text>
        <dbReference type="EC" id="2.7.13.3"/>
    </reaction>
</comment>
<evidence type="ECO:0000256" key="2">
    <source>
        <dbReference type="ARBA" id="ARBA00004370"/>
    </source>
</evidence>
<keyword evidence="4" id="KW-0597">Phosphoprotein</keyword>
<evidence type="ECO:0000256" key="3">
    <source>
        <dbReference type="ARBA" id="ARBA00012438"/>
    </source>
</evidence>
<keyword evidence="9" id="KW-0067">ATP-binding</keyword>
<dbReference type="SMART" id="SM00387">
    <property type="entry name" value="HATPase_c"/>
    <property type="match status" value="1"/>
</dbReference>
<organism evidence="14 15">
    <name type="scientific">Flexivirga endophytica</name>
    <dbReference type="NCBI Taxonomy" id="1849103"/>
    <lineage>
        <taxon>Bacteria</taxon>
        <taxon>Bacillati</taxon>
        <taxon>Actinomycetota</taxon>
        <taxon>Actinomycetes</taxon>
        <taxon>Micrococcales</taxon>
        <taxon>Dermacoccaceae</taxon>
        <taxon>Flexivirga</taxon>
    </lineage>
</organism>
<evidence type="ECO:0000259" key="13">
    <source>
        <dbReference type="PROSITE" id="PS50885"/>
    </source>
</evidence>
<keyword evidence="6 12" id="KW-0812">Transmembrane</keyword>
<dbReference type="EMBL" id="BMHI01000002">
    <property type="protein sequence ID" value="GGB25931.1"/>
    <property type="molecule type" value="Genomic_DNA"/>
</dbReference>
<keyword evidence="15" id="KW-1185">Reference proteome</keyword>
<evidence type="ECO:0000256" key="9">
    <source>
        <dbReference type="ARBA" id="ARBA00022840"/>
    </source>
</evidence>
<dbReference type="RefSeq" id="WP_229749554.1">
    <property type="nucleotide sequence ID" value="NZ_BMHI01000002.1"/>
</dbReference>
<gene>
    <name evidence="14" type="ORF">GCM10011492_15100</name>
</gene>
<dbReference type="Gene3D" id="3.30.565.10">
    <property type="entry name" value="Histidine kinase-like ATPase, C-terminal domain"/>
    <property type="match status" value="1"/>
</dbReference>
<dbReference type="GO" id="GO:0046983">
    <property type="term" value="F:protein dimerization activity"/>
    <property type="evidence" value="ECO:0007669"/>
    <property type="project" value="InterPro"/>
</dbReference>
<dbReference type="InterPro" id="IPR003594">
    <property type="entry name" value="HATPase_dom"/>
</dbReference>
<evidence type="ECO:0000256" key="10">
    <source>
        <dbReference type="ARBA" id="ARBA00022989"/>
    </source>
</evidence>
<feature type="domain" description="HAMP" evidence="13">
    <location>
        <begin position="62"/>
        <end position="114"/>
    </location>
</feature>
<dbReference type="PANTHER" id="PTHR24421">
    <property type="entry name" value="NITRATE/NITRITE SENSOR PROTEIN NARX-RELATED"/>
    <property type="match status" value="1"/>
</dbReference>
<dbReference type="Gene3D" id="1.20.5.1930">
    <property type="match status" value="1"/>
</dbReference>
<keyword evidence="5" id="KW-0808">Transferase</keyword>
<evidence type="ECO:0000256" key="4">
    <source>
        <dbReference type="ARBA" id="ARBA00022553"/>
    </source>
</evidence>
<dbReference type="InterPro" id="IPR003660">
    <property type="entry name" value="HAMP_dom"/>
</dbReference>
<dbReference type="GO" id="GO:0005524">
    <property type="term" value="F:ATP binding"/>
    <property type="evidence" value="ECO:0007669"/>
    <property type="project" value="UniProtKB-KW"/>
</dbReference>
<feature type="transmembrane region" description="Helical" evidence="12">
    <location>
        <begin position="12"/>
        <end position="34"/>
    </location>
</feature>
<evidence type="ECO:0000256" key="11">
    <source>
        <dbReference type="ARBA" id="ARBA00023012"/>
    </source>
</evidence>
<dbReference type="EC" id="2.7.13.3" evidence="3"/>
<proteinExistence type="predicted"/>
<dbReference type="InterPro" id="IPR050482">
    <property type="entry name" value="Sensor_HK_TwoCompSys"/>
</dbReference>
<dbReference type="InterPro" id="IPR036890">
    <property type="entry name" value="HATPase_C_sf"/>
</dbReference>
<accession>A0A916T013</accession>
<dbReference type="Pfam" id="PF07730">
    <property type="entry name" value="HisKA_3"/>
    <property type="match status" value="1"/>
</dbReference>